<feature type="domain" description="Penicillin-binding protein transpeptidase" evidence="17">
    <location>
        <begin position="332"/>
        <end position="604"/>
    </location>
</feature>
<keyword evidence="2" id="KW-0121">Carboxypeptidase</keyword>
<evidence type="ECO:0000313" key="19">
    <source>
        <dbReference type="EMBL" id="MBP2258826.1"/>
    </source>
</evidence>
<keyword evidence="8" id="KW-0133">Cell shape</keyword>
<feature type="domain" description="Glycosyl transferase family 51" evidence="18">
    <location>
        <begin position="65"/>
        <end position="240"/>
    </location>
</feature>
<protein>
    <submittedName>
        <fullName evidence="19">Penicillin-binding protein 2A</fullName>
        <ecNumber evidence="19">2.3.2.-</ecNumber>
        <ecNumber evidence="19">2.4.1.129</ecNumber>
    </submittedName>
</protein>
<dbReference type="EC" id="2.4.1.129" evidence="19"/>
<evidence type="ECO:0000259" key="17">
    <source>
        <dbReference type="Pfam" id="PF00905"/>
    </source>
</evidence>
<accession>A0ABS4SCI4</accession>
<keyword evidence="20" id="KW-1185">Reference proteome</keyword>
<evidence type="ECO:0000256" key="8">
    <source>
        <dbReference type="ARBA" id="ARBA00022960"/>
    </source>
</evidence>
<keyword evidence="10 16" id="KW-1133">Transmembrane helix</keyword>
<dbReference type="EMBL" id="JAGIKX010000038">
    <property type="protein sequence ID" value="MBP2258826.1"/>
    <property type="molecule type" value="Genomic_DNA"/>
</dbReference>
<name>A0ABS4SCI4_9BACI</name>
<keyword evidence="7" id="KW-0378">Hydrolase</keyword>
<dbReference type="PANTHER" id="PTHR32282:SF32">
    <property type="entry name" value="PENICILLIN-BINDING PROTEIN 2A"/>
    <property type="match status" value="1"/>
</dbReference>
<dbReference type="GO" id="GO:0016746">
    <property type="term" value="F:acyltransferase activity"/>
    <property type="evidence" value="ECO:0007669"/>
    <property type="project" value="UniProtKB-KW"/>
</dbReference>
<keyword evidence="6 16" id="KW-0812">Transmembrane</keyword>
<dbReference type="SUPFAM" id="SSF53955">
    <property type="entry name" value="Lysozyme-like"/>
    <property type="match status" value="1"/>
</dbReference>
<evidence type="ECO:0000256" key="4">
    <source>
        <dbReference type="ARBA" id="ARBA00022676"/>
    </source>
</evidence>
<dbReference type="Pfam" id="PF00912">
    <property type="entry name" value="Transgly"/>
    <property type="match status" value="1"/>
</dbReference>
<evidence type="ECO:0000256" key="11">
    <source>
        <dbReference type="ARBA" id="ARBA00023136"/>
    </source>
</evidence>
<keyword evidence="13" id="KW-0961">Cell wall biogenesis/degradation</keyword>
<dbReference type="NCBIfam" id="TIGR02074">
    <property type="entry name" value="PBP_1a_fam"/>
    <property type="match status" value="1"/>
</dbReference>
<organism evidence="19 20">
    <name type="scientific">Virgibacillus alimentarius</name>
    <dbReference type="NCBI Taxonomy" id="698769"/>
    <lineage>
        <taxon>Bacteria</taxon>
        <taxon>Bacillati</taxon>
        <taxon>Bacillota</taxon>
        <taxon>Bacilli</taxon>
        <taxon>Bacillales</taxon>
        <taxon>Bacillaceae</taxon>
        <taxon>Virgibacillus</taxon>
    </lineage>
</organism>
<dbReference type="GO" id="GO:0016757">
    <property type="term" value="F:glycosyltransferase activity"/>
    <property type="evidence" value="ECO:0007669"/>
    <property type="project" value="UniProtKB-KW"/>
</dbReference>
<evidence type="ECO:0000256" key="9">
    <source>
        <dbReference type="ARBA" id="ARBA00022984"/>
    </source>
</evidence>
<dbReference type="PANTHER" id="PTHR32282">
    <property type="entry name" value="BINDING PROTEIN TRANSPEPTIDASE, PUTATIVE-RELATED"/>
    <property type="match status" value="1"/>
</dbReference>
<sequence>MNENYRSRKERLFSMSQKLKKPLFIMGFIVVLGLIGYGLILFGGKLVVNQEDLVLDTTTTIETADGKVISKLYNENRIPVSIDDIPEHVKNAFISIEDRRFYKHAGVDFKSVMRAIYRDIIAFQKVEGASTLTQQLAKNLFLTNDKTWTRKAKEVMAAVYLERQLPKERILELYLNQMYFGQGLYGVEAASQKFFSKSVKDLSIDEGALLAGLAKAPNGYSPIKYPEKALQRRNIVLQSMENTDILTTEERLHEQGKTLGLDIQEEETKPWVDSYTDLVMKEAAEEYKLSIDELKRGGYRIVVNLDDTIQQIAYNEFKNDDYFPGNTTDVEGAFVMLDQKSGEIIAAVGGRDYHLGELNRVTVKRQPGSTMKPIAVYGPALETGDYHPYSLIRDEKINYDGYTVANFNHQYEGAISIYESLKESKNASTVWLLDQIGINYSKSYLKKMQLDIPDKGLGIGLGGLSEGLSPLSMASSYRTFAHDGKYINAYTISEIYDKNNELIGEAEPSEKKVFSPQVSWNMTEILTSTVESGTASAGSYPKALAGKTGSTEHPFVEGENKDIWFVGYTPEYVSALWMGYDKSDKEHYLTGGSEYPTQLTKKILSEIDNNYSLEASFSKPENVEALQEPIDLPKVSNLHAEYTFGGFKLVKGKLTWSGSNDDRVIYRIYREKDGVNERVGEVEGKTEYEIKDLSFLQSNRYYVVPYDPLTKLEGERSESVEFSV</sequence>
<keyword evidence="11 16" id="KW-0472">Membrane</keyword>
<dbReference type="SUPFAM" id="SSF56601">
    <property type="entry name" value="beta-lactamase/transpeptidase-like"/>
    <property type="match status" value="1"/>
</dbReference>
<evidence type="ECO:0000256" key="10">
    <source>
        <dbReference type="ARBA" id="ARBA00022989"/>
    </source>
</evidence>
<keyword evidence="19" id="KW-0012">Acyltransferase</keyword>
<dbReference type="InterPro" id="IPR012338">
    <property type="entry name" value="Beta-lactam/transpept-like"/>
</dbReference>
<dbReference type="InterPro" id="IPR001460">
    <property type="entry name" value="PCN-bd_Tpept"/>
</dbReference>
<keyword evidence="1" id="KW-1003">Cell membrane</keyword>
<evidence type="ECO:0000256" key="1">
    <source>
        <dbReference type="ARBA" id="ARBA00022475"/>
    </source>
</evidence>
<feature type="transmembrane region" description="Helical" evidence="16">
    <location>
        <begin position="21"/>
        <end position="42"/>
    </location>
</feature>
<dbReference type="Pfam" id="PF00905">
    <property type="entry name" value="Transpeptidase"/>
    <property type="match status" value="1"/>
</dbReference>
<reference evidence="19 20" key="1">
    <citation type="submission" date="2021-03" db="EMBL/GenBank/DDBJ databases">
        <title>Genomic Encyclopedia of Type Strains, Phase IV (KMG-IV): sequencing the most valuable type-strain genomes for metagenomic binning, comparative biology and taxonomic classification.</title>
        <authorList>
            <person name="Goeker M."/>
        </authorList>
    </citation>
    <scope>NUCLEOTIDE SEQUENCE [LARGE SCALE GENOMIC DNA]</scope>
    <source>
        <strain evidence="19 20">DSM 25790</strain>
    </source>
</reference>
<evidence type="ECO:0000256" key="13">
    <source>
        <dbReference type="ARBA" id="ARBA00023316"/>
    </source>
</evidence>
<evidence type="ECO:0000256" key="15">
    <source>
        <dbReference type="ARBA" id="ARBA00049902"/>
    </source>
</evidence>
<keyword evidence="9" id="KW-0573">Peptidoglycan synthesis</keyword>
<dbReference type="InterPro" id="IPR023346">
    <property type="entry name" value="Lysozyme-like_dom_sf"/>
</dbReference>
<evidence type="ECO:0000256" key="2">
    <source>
        <dbReference type="ARBA" id="ARBA00022645"/>
    </source>
</evidence>
<keyword evidence="4 19" id="KW-0328">Glycosyltransferase</keyword>
<comment type="catalytic activity">
    <reaction evidence="14">
        <text>Preferential cleavage: (Ac)2-L-Lys-D-Ala-|-D-Ala. Also transpeptidation of peptidyl-alanyl moieties that are N-acyl substituents of D-alanine.</text>
        <dbReference type="EC" id="3.4.16.4"/>
    </reaction>
</comment>
<keyword evidence="5 19" id="KW-0808">Transferase</keyword>
<dbReference type="EC" id="2.3.2.-" evidence="19"/>
<dbReference type="Proteomes" id="UP001519294">
    <property type="component" value="Unassembled WGS sequence"/>
</dbReference>
<gene>
    <name evidence="19" type="ORF">J2Z81_002811</name>
</gene>
<evidence type="ECO:0000256" key="7">
    <source>
        <dbReference type="ARBA" id="ARBA00022801"/>
    </source>
</evidence>
<comment type="catalytic activity">
    <reaction evidence="15">
        <text>[GlcNAc-(1-&gt;4)-Mur2Ac(oyl-L-Ala-gamma-D-Glu-L-Lys-D-Ala-D-Ala)](n)-di-trans,octa-cis-undecaprenyl diphosphate + beta-D-GlcNAc-(1-&gt;4)-Mur2Ac(oyl-L-Ala-gamma-D-Glu-L-Lys-D-Ala-D-Ala)-di-trans,octa-cis-undecaprenyl diphosphate = [GlcNAc-(1-&gt;4)-Mur2Ac(oyl-L-Ala-gamma-D-Glu-L-Lys-D-Ala-D-Ala)](n+1)-di-trans,octa-cis-undecaprenyl diphosphate + di-trans,octa-cis-undecaprenyl diphosphate + H(+)</text>
        <dbReference type="Rhea" id="RHEA:23708"/>
        <dbReference type="Rhea" id="RHEA-COMP:9602"/>
        <dbReference type="Rhea" id="RHEA-COMP:9603"/>
        <dbReference type="ChEBI" id="CHEBI:15378"/>
        <dbReference type="ChEBI" id="CHEBI:58405"/>
        <dbReference type="ChEBI" id="CHEBI:60033"/>
        <dbReference type="ChEBI" id="CHEBI:78435"/>
        <dbReference type="EC" id="2.4.99.28"/>
    </reaction>
</comment>
<keyword evidence="3" id="KW-0645">Protease</keyword>
<evidence type="ECO:0000259" key="18">
    <source>
        <dbReference type="Pfam" id="PF00912"/>
    </source>
</evidence>
<evidence type="ECO:0000256" key="12">
    <source>
        <dbReference type="ARBA" id="ARBA00023268"/>
    </source>
</evidence>
<dbReference type="InterPro" id="IPR001264">
    <property type="entry name" value="Glyco_trans_51"/>
</dbReference>
<comment type="caution">
    <text evidence="19">The sequence shown here is derived from an EMBL/GenBank/DDBJ whole genome shotgun (WGS) entry which is preliminary data.</text>
</comment>
<evidence type="ECO:0000313" key="20">
    <source>
        <dbReference type="Proteomes" id="UP001519294"/>
    </source>
</evidence>
<dbReference type="Gene3D" id="1.10.3810.10">
    <property type="entry name" value="Biosynthetic peptidoglycan transglycosylase-like"/>
    <property type="match status" value="1"/>
</dbReference>
<dbReference type="InterPro" id="IPR050396">
    <property type="entry name" value="Glycosyltr_51/Transpeptidase"/>
</dbReference>
<dbReference type="InterPro" id="IPR036950">
    <property type="entry name" value="PBP_transglycosylase"/>
</dbReference>
<evidence type="ECO:0000256" key="5">
    <source>
        <dbReference type="ARBA" id="ARBA00022679"/>
    </source>
</evidence>
<evidence type="ECO:0000256" key="6">
    <source>
        <dbReference type="ARBA" id="ARBA00022692"/>
    </source>
</evidence>
<dbReference type="Gene3D" id="3.40.710.10">
    <property type="entry name" value="DD-peptidase/beta-lactamase superfamily"/>
    <property type="match status" value="1"/>
</dbReference>
<evidence type="ECO:0000256" key="16">
    <source>
        <dbReference type="SAM" id="Phobius"/>
    </source>
</evidence>
<proteinExistence type="predicted"/>
<keyword evidence="12" id="KW-0511">Multifunctional enzyme</keyword>
<evidence type="ECO:0000256" key="3">
    <source>
        <dbReference type="ARBA" id="ARBA00022670"/>
    </source>
</evidence>
<dbReference type="RefSeq" id="WP_226371609.1">
    <property type="nucleotide sequence ID" value="NZ_JAGIKX010000038.1"/>
</dbReference>
<evidence type="ECO:0000256" key="14">
    <source>
        <dbReference type="ARBA" id="ARBA00034000"/>
    </source>
</evidence>